<sequence length="232" mass="26958">MLFLISRHNFLLHHCTLDLKHCFSRLIIEVRNCRLAVTLRYLTTGDSYTSLQYLFRMSKQSIGRIIPDVCAVLVQELKEYVKIITIALLLQNLFLYKHCTFFSFPITPLAWKEISKTFEVYWNLPQCVGALDGKYVVLQAPVHSESDFYNYEFNFGIVLLALVDDKYNYLLTDVGFQGRLSDGGVFKNAKLYNMLSEDMMGLPLPEELSRREMKIAVFVLLQTVHFLYAKIL</sequence>
<gene>
    <name evidence="4" type="ORF">PR048_001549</name>
</gene>
<name>A0ABQ9IHT3_9NEOP</name>
<reference evidence="4 5" key="1">
    <citation type="submission" date="2023-02" db="EMBL/GenBank/DDBJ databases">
        <title>LHISI_Scaffold_Assembly.</title>
        <authorList>
            <person name="Stuart O.P."/>
            <person name="Cleave R."/>
            <person name="Magrath M.J.L."/>
            <person name="Mikheyev A.S."/>
        </authorList>
    </citation>
    <scope>NUCLEOTIDE SEQUENCE [LARGE SCALE GENOMIC DNA]</scope>
    <source>
        <strain evidence="4">Daus_M_001</strain>
        <tissue evidence="4">Leg muscle</tissue>
    </source>
</reference>
<feature type="domain" description="DDE Tnp4" evidence="3">
    <location>
        <begin position="131"/>
        <end position="197"/>
    </location>
</feature>
<protein>
    <recommendedName>
        <fullName evidence="3">DDE Tnp4 domain-containing protein</fullName>
    </recommendedName>
</protein>
<evidence type="ECO:0000256" key="2">
    <source>
        <dbReference type="ARBA" id="ARBA00022723"/>
    </source>
</evidence>
<organism evidence="4 5">
    <name type="scientific">Dryococelus australis</name>
    <dbReference type="NCBI Taxonomy" id="614101"/>
    <lineage>
        <taxon>Eukaryota</taxon>
        <taxon>Metazoa</taxon>
        <taxon>Ecdysozoa</taxon>
        <taxon>Arthropoda</taxon>
        <taxon>Hexapoda</taxon>
        <taxon>Insecta</taxon>
        <taxon>Pterygota</taxon>
        <taxon>Neoptera</taxon>
        <taxon>Polyneoptera</taxon>
        <taxon>Phasmatodea</taxon>
        <taxon>Verophasmatodea</taxon>
        <taxon>Anareolatae</taxon>
        <taxon>Phasmatidae</taxon>
        <taxon>Eurycanthinae</taxon>
        <taxon>Dryococelus</taxon>
    </lineage>
</organism>
<evidence type="ECO:0000256" key="1">
    <source>
        <dbReference type="ARBA" id="ARBA00001968"/>
    </source>
</evidence>
<comment type="caution">
    <text evidence="4">The sequence shown here is derived from an EMBL/GenBank/DDBJ whole genome shotgun (WGS) entry which is preliminary data.</text>
</comment>
<dbReference type="Proteomes" id="UP001159363">
    <property type="component" value="Chromosome 1"/>
</dbReference>
<keyword evidence="2" id="KW-0479">Metal-binding</keyword>
<accession>A0ABQ9IHT3</accession>
<dbReference type="InterPro" id="IPR027806">
    <property type="entry name" value="HARBI1_dom"/>
</dbReference>
<evidence type="ECO:0000313" key="5">
    <source>
        <dbReference type="Proteomes" id="UP001159363"/>
    </source>
</evidence>
<dbReference type="Pfam" id="PF13359">
    <property type="entry name" value="DDE_Tnp_4"/>
    <property type="match status" value="1"/>
</dbReference>
<evidence type="ECO:0000259" key="3">
    <source>
        <dbReference type="Pfam" id="PF13359"/>
    </source>
</evidence>
<dbReference type="EMBL" id="JARBHB010000001">
    <property type="protein sequence ID" value="KAJ8896206.1"/>
    <property type="molecule type" value="Genomic_DNA"/>
</dbReference>
<keyword evidence="5" id="KW-1185">Reference proteome</keyword>
<comment type="cofactor">
    <cofactor evidence="1">
        <name>a divalent metal cation</name>
        <dbReference type="ChEBI" id="CHEBI:60240"/>
    </cofactor>
</comment>
<evidence type="ECO:0000313" key="4">
    <source>
        <dbReference type="EMBL" id="KAJ8896206.1"/>
    </source>
</evidence>
<proteinExistence type="predicted"/>